<dbReference type="InterPro" id="IPR002957">
    <property type="entry name" value="Keratin_I"/>
</dbReference>
<evidence type="ECO:0000313" key="7">
    <source>
        <dbReference type="Proteomes" id="UP001266305"/>
    </source>
</evidence>
<dbReference type="PANTHER" id="PTHR23239">
    <property type="entry name" value="INTERMEDIATE FILAMENT"/>
    <property type="match status" value="1"/>
</dbReference>
<feature type="domain" description="IF rod" evidence="5">
    <location>
        <begin position="78"/>
        <end position="183"/>
    </location>
</feature>
<dbReference type="EMBL" id="JASSZA010000002">
    <property type="protein sequence ID" value="KAK2117782.1"/>
    <property type="molecule type" value="Genomic_DNA"/>
</dbReference>
<comment type="caution">
    <text evidence="6">The sequence shown here is derived from an EMBL/GenBank/DDBJ whole genome shotgun (WGS) entry which is preliminary data.</text>
</comment>
<proteinExistence type="predicted"/>
<dbReference type="SUPFAM" id="SSF64593">
    <property type="entry name" value="Intermediate filament protein, coiled coil region"/>
    <property type="match status" value="1"/>
</dbReference>
<keyword evidence="4" id="KW-0175">Coiled coil</keyword>
<protein>
    <submittedName>
        <fullName evidence="6">Keratin, type I cytoskeletal 18</fullName>
    </submittedName>
</protein>
<dbReference type="PANTHER" id="PTHR23239:SF349">
    <property type="entry name" value="KERATIN, TYPE I CYTOSKELETAL 18"/>
    <property type="match status" value="1"/>
</dbReference>
<evidence type="ECO:0000313" key="6">
    <source>
        <dbReference type="EMBL" id="KAK2117782.1"/>
    </source>
</evidence>
<organism evidence="6 7">
    <name type="scientific">Saguinus oedipus</name>
    <name type="common">Cotton-top tamarin</name>
    <name type="synonym">Oedipomidas oedipus</name>
    <dbReference type="NCBI Taxonomy" id="9490"/>
    <lineage>
        <taxon>Eukaryota</taxon>
        <taxon>Metazoa</taxon>
        <taxon>Chordata</taxon>
        <taxon>Craniata</taxon>
        <taxon>Vertebrata</taxon>
        <taxon>Euteleostomi</taxon>
        <taxon>Mammalia</taxon>
        <taxon>Eutheria</taxon>
        <taxon>Euarchontoglires</taxon>
        <taxon>Primates</taxon>
        <taxon>Haplorrhini</taxon>
        <taxon>Platyrrhini</taxon>
        <taxon>Cebidae</taxon>
        <taxon>Callitrichinae</taxon>
        <taxon>Saguinus</taxon>
    </lineage>
</organism>
<evidence type="ECO:0000256" key="3">
    <source>
        <dbReference type="ARBA" id="ARBA00022754"/>
    </source>
</evidence>
<dbReference type="InterPro" id="IPR039008">
    <property type="entry name" value="IF_rod_dom"/>
</dbReference>
<sequence length="183" mass="20276">MSFTRFTFSANYQSQGSVQLPSYCTWWVSSAASVCASAGDSGSQISMSHSTRFCSSLGSGVLAMGMARGLARMGGIQNKETMQSLNDCLASFLERVRSLKTEKELSKIREHLEQKGPKIRDWGHCFKTVEDLRAQSFTNTVDNAHIILQISNASLATDDFRVKSETELYMCLSVDCDIHELHS</sequence>
<dbReference type="Pfam" id="PF00038">
    <property type="entry name" value="Filament"/>
    <property type="match status" value="1"/>
</dbReference>
<evidence type="ECO:0000256" key="2">
    <source>
        <dbReference type="ARBA" id="ARBA00022744"/>
    </source>
</evidence>
<dbReference type="Gene3D" id="1.20.5.1160">
    <property type="entry name" value="Vasodilator-stimulated phosphoprotein"/>
    <property type="match status" value="1"/>
</dbReference>
<keyword evidence="2" id="KW-0416">Keratin</keyword>
<name>A0ABQ9W827_SAGOE</name>
<keyword evidence="3" id="KW-0403">Intermediate filament</keyword>
<keyword evidence="1" id="KW-0597">Phosphoprotein</keyword>
<dbReference type="PROSITE" id="PS51842">
    <property type="entry name" value="IF_ROD_2"/>
    <property type="match status" value="1"/>
</dbReference>
<evidence type="ECO:0000259" key="5">
    <source>
        <dbReference type="PROSITE" id="PS51842"/>
    </source>
</evidence>
<accession>A0ABQ9W827</accession>
<dbReference type="Proteomes" id="UP001266305">
    <property type="component" value="Unassembled WGS sequence"/>
</dbReference>
<gene>
    <name evidence="6" type="primary">KRT18_8</name>
    <name evidence="6" type="ORF">P7K49_004669</name>
</gene>
<reference evidence="6 7" key="1">
    <citation type="submission" date="2023-05" db="EMBL/GenBank/DDBJ databases">
        <title>B98-5 Cell Line De Novo Hybrid Assembly: An Optical Mapping Approach.</title>
        <authorList>
            <person name="Kananen K."/>
            <person name="Auerbach J.A."/>
            <person name="Kautto E."/>
            <person name="Blachly J.S."/>
        </authorList>
    </citation>
    <scope>NUCLEOTIDE SEQUENCE [LARGE SCALE GENOMIC DNA]</scope>
    <source>
        <strain evidence="6">B95-8</strain>
        <tissue evidence="6">Cell line</tissue>
    </source>
</reference>
<keyword evidence="7" id="KW-1185">Reference proteome</keyword>
<evidence type="ECO:0000256" key="4">
    <source>
        <dbReference type="ARBA" id="ARBA00023054"/>
    </source>
</evidence>
<evidence type="ECO:0000256" key="1">
    <source>
        <dbReference type="ARBA" id="ARBA00022553"/>
    </source>
</evidence>